<evidence type="ECO:0000313" key="1">
    <source>
        <dbReference type="EMBL" id="MBX38212.1"/>
    </source>
</evidence>
<sequence length="32" mass="3825">MRYIILLVHTCLVIRKQLLRIFKSILTRVIGN</sequence>
<proteinExistence type="predicted"/>
<accession>A0A2P2N6Y7</accession>
<reference evidence="1" key="1">
    <citation type="submission" date="2018-02" db="EMBL/GenBank/DDBJ databases">
        <title>Rhizophora mucronata_Transcriptome.</title>
        <authorList>
            <person name="Meera S.P."/>
            <person name="Sreeshan A."/>
            <person name="Augustine A."/>
        </authorList>
    </citation>
    <scope>NUCLEOTIDE SEQUENCE</scope>
    <source>
        <tissue evidence="1">Leaf</tissue>
    </source>
</reference>
<dbReference type="EMBL" id="GGEC01057728">
    <property type="protein sequence ID" value="MBX38212.1"/>
    <property type="molecule type" value="Transcribed_RNA"/>
</dbReference>
<protein>
    <submittedName>
        <fullName evidence="1">Uncharacterized protein</fullName>
    </submittedName>
</protein>
<dbReference type="AlphaFoldDB" id="A0A2P2N6Y7"/>
<organism evidence="1">
    <name type="scientific">Rhizophora mucronata</name>
    <name type="common">Asiatic mangrove</name>
    <dbReference type="NCBI Taxonomy" id="61149"/>
    <lineage>
        <taxon>Eukaryota</taxon>
        <taxon>Viridiplantae</taxon>
        <taxon>Streptophyta</taxon>
        <taxon>Embryophyta</taxon>
        <taxon>Tracheophyta</taxon>
        <taxon>Spermatophyta</taxon>
        <taxon>Magnoliopsida</taxon>
        <taxon>eudicotyledons</taxon>
        <taxon>Gunneridae</taxon>
        <taxon>Pentapetalae</taxon>
        <taxon>rosids</taxon>
        <taxon>fabids</taxon>
        <taxon>Malpighiales</taxon>
        <taxon>Rhizophoraceae</taxon>
        <taxon>Rhizophora</taxon>
    </lineage>
</organism>
<name>A0A2P2N6Y7_RHIMU</name>